<evidence type="ECO:0000313" key="1">
    <source>
        <dbReference type="EMBL" id="KAK7684433.1"/>
    </source>
</evidence>
<sequence length="318" mass="36026">MYQISGGHAGALDAIAGLIMHVSKSRENQNPPILPLSLAQFYNYFAAPSDILKLLLNSGFRRSLPLDNVLRRLEPRVVNFFRDLLKANKIIVEVEDAIYTVAMEVRMRGWAAVEVLDGHLVAQFASPLHRAWMSLYLDPQPLHPKFAAMSLLDFVQLVICHFSSPILANPERHSTSSQPVSVPEGQWQNEFYRAAYALTDGCGIWLSPEFGTDPRPGQPGRIDFYISDKKWGIEILRDGDRVTEHLERFQNPRAYHQWIVNGLIEHYIVLDFRVKRVQKKYPGATNLYRIIFDGGYTSFEMLDCNSTVVHTGALLAGT</sequence>
<accession>A0AAW0FTR5</accession>
<organism evidence="1 2">
    <name type="scientific">Cerrena zonata</name>
    <dbReference type="NCBI Taxonomy" id="2478898"/>
    <lineage>
        <taxon>Eukaryota</taxon>
        <taxon>Fungi</taxon>
        <taxon>Dikarya</taxon>
        <taxon>Basidiomycota</taxon>
        <taxon>Agaricomycotina</taxon>
        <taxon>Agaricomycetes</taxon>
        <taxon>Polyporales</taxon>
        <taxon>Cerrenaceae</taxon>
        <taxon>Cerrena</taxon>
    </lineage>
</organism>
<proteinExistence type="predicted"/>
<evidence type="ECO:0000313" key="2">
    <source>
        <dbReference type="Proteomes" id="UP001385951"/>
    </source>
</evidence>
<dbReference type="EMBL" id="JASBNA010000025">
    <property type="protein sequence ID" value="KAK7684433.1"/>
    <property type="molecule type" value="Genomic_DNA"/>
</dbReference>
<keyword evidence="2" id="KW-1185">Reference proteome</keyword>
<protein>
    <submittedName>
        <fullName evidence="1">Uncharacterized protein</fullName>
    </submittedName>
</protein>
<comment type="caution">
    <text evidence="1">The sequence shown here is derived from an EMBL/GenBank/DDBJ whole genome shotgun (WGS) entry which is preliminary data.</text>
</comment>
<dbReference type="AlphaFoldDB" id="A0AAW0FTR5"/>
<dbReference type="Proteomes" id="UP001385951">
    <property type="component" value="Unassembled WGS sequence"/>
</dbReference>
<gene>
    <name evidence="1" type="ORF">QCA50_012380</name>
</gene>
<name>A0AAW0FTR5_9APHY</name>
<reference evidence="1 2" key="1">
    <citation type="submission" date="2022-09" db="EMBL/GenBank/DDBJ databases">
        <authorList>
            <person name="Palmer J.M."/>
        </authorList>
    </citation>
    <scope>NUCLEOTIDE SEQUENCE [LARGE SCALE GENOMIC DNA]</scope>
    <source>
        <strain evidence="1 2">DSM 7382</strain>
    </source>
</reference>